<keyword evidence="2" id="KW-1185">Reference proteome</keyword>
<accession>A0ACB8U5I6</accession>
<evidence type="ECO:0000313" key="2">
    <source>
        <dbReference type="Proteomes" id="UP001055072"/>
    </source>
</evidence>
<organism evidence="1 2">
    <name type="scientific">Irpex rosettiformis</name>
    <dbReference type="NCBI Taxonomy" id="378272"/>
    <lineage>
        <taxon>Eukaryota</taxon>
        <taxon>Fungi</taxon>
        <taxon>Dikarya</taxon>
        <taxon>Basidiomycota</taxon>
        <taxon>Agaricomycotina</taxon>
        <taxon>Agaricomycetes</taxon>
        <taxon>Polyporales</taxon>
        <taxon>Irpicaceae</taxon>
        <taxon>Irpex</taxon>
    </lineage>
</organism>
<evidence type="ECO:0000313" key="1">
    <source>
        <dbReference type="EMBL" id="KAI0089414.1"/>
    </source>
</evidence>
<protein>
    <submittedName>
        <fullName evidence="1">Dihydropteroate synthase-like protein</fullName>
    </submittedName>
</protein>
<dbReference type="Proteomes" id="UP001055072">
    <property type="component" value="Unassembled WGS sequence"/>
</dbReference>
<reference evidence="1" key="1">
    <citation type="journal article" date="2021" name="Environ. Microbiol.">
        <title>Gene family expansions and transcriptome signatures uncover fungal adaptations to wood decay.</title>
        <authorList>
            <person name="Hage H."/>
            <person name="Miyauchi S."/>
            <person name="Viragh M."/>
            <person name="Drula E."/>
            <person name="Min B."/>
            <person name="Chaduli D."/>
            <person name="Navarro D."/>
            <person name="Favel A."/>
            <person name="Norest M."/>
            <person name="Lesage-Meessen L."/>
            <person name="Balint B."/>
            <person name="Merenyi Z."/>
            <person name="de Eugenio L."/>
            <person name="Morin E."/>
            <person name="Martinez A.T."/>
            <person name="Baldrian P."/>
            <person name="Stursova M."/>
            <person name="Martinez M.J."/>
            <person name="Novotny C."/>
            <person name="Magnuson J.K."/>
            <person name="Spatafora J.W."/>
            <person name="Maurice S."/>
            <person name="Pangilinan J."/>
            <person name="Andreopoulos W."/>
            <person name="LaButti K."/>
            <person name="Hundley H."/>
            <person name="Na H."/>
            <person name="Kuo A."/>
            <person name="Barry K."/>
            <person name="Lipzen A."/>
            <person name="Henrissat B."/>
            <person name="Riley R."/>
            <person name="Ahrendt S."/>
            <person name="Nagy L.G."/>
            <person name="Grigoriev I.V."/>
            <person name="Martin F."/>
            <person name="Rosso M.N."/>
        </authorList>
    </citation>
    <scope>NUCLEOTIDE SEQUENCE</scope>
    <source>
        <strain evidence="1">CBS 384.51</strain>
    </source>
</reference>
<proteinExistence type="predicted"/>
<dbReference type="EMBL" id="MU274910">
    <property type="protein sequence ID" value="KAI0089414.1"/>
    <property type="molecule type" value="Genomic_DNA"/>
</dbReference>
<name>A0ACB8U5I6_9APHY</name>
<comment type="caution">
    <text evidence="1">The sequence shown here is derived from an EMBL/GenBank/DDBJ whole genome shotgun (WGS) entry which is preliminary data.</text>
</comment>
<gene>
    <name evidence="1" type="ORF">BDY19DRAFT_993022</name>
</gene>
<sequence>MANASQLSETPFTQDVIRVKNILLTPSFTDGAQWASQKAKSQPAYATLSIEHSISGAAATDDLALTINYSTVCKTVVEATKTRPFASSEDFLQYALDRCFAEHTPVNSISIEIVRPKALLQPACYTVMASGVRGSPYHLQRYSITRLQSSPIVGVNDCERVQTQLVQFDITWKPKVSELSLNKPFAVRSLAEKLTSVISRTEYLTLEALVSLVSQTTLAFDDSISSTTVCGGKPNALSIAEAPEVEITRTLADYSSTRSSATDSTSEPDLHRVAIALGSNLGDRFANIEYALRLLEDSTTQGDASNPLDFVTIVDTSFLYETEPMYVIDQPKFVNCACLVETNMSPVPLLKFLKNIEAIVGRVPSIRNGPRAVDLDIITYDEKTLDTRDERSRDSLDNLEGELVVPHPRLQEREFVLRPLSESVKQSFRATPMLFLTLLLISIIPDYVHPVSNRSIRDLLDQVLADTPANSPVMNKVIPFPQPYPASYASYVWTPSIRVPRTARYWVYPSAPSPSTPQKTYIMATLNATPDSFSDGSVNNTIDAGIAYTTKALESGADIIDVGGYSTRPGAAFVSTQEEIDRVSSMITAIRSKDRDAPISVDTFRWEVADAAARAGANCINDVYAFTGPAYPPTEESYDHLLKMREVARNHVLPAILMHSRGEASANKGYSQYAYAADGRGRGAVVEAVKVELGDKVDRIVKGKGGLRRWLVIVDPGVGFSKTLEGNLEVLREASATVHQSAPGIPRNPLAGYPILIGTSRKSFLGIILSQDAGAYKGRETKPVERGWATAAAVACAVQQRANVVRVHDVMELGDVVRVSERIWS</sequence>